<dbReference type="Proteomes" id="UP000192602">
    <property type="component" value="Unassembled WGS sequence"/>
</dbReference>
<name>A0A1W1WUX3_9BACT</name>
<reference evidence="2" key="1">
    <citation type="submission" date="2017-04" db="EMBL/GenBank/DDBJ databases">
        <authorList>
            <person name="Varghese N."/>
            <person name="Submissions S."/>
        </authorList>
    </citation>
    <scope>NUCLEOTIDE SEQUENCE [LARGE SCALE GENOMIC DNA]</scope>
    <source>
        <strain evidence="2">DSM 16512</strain>
    </source>
</reference>
<dbReference type="STRING" id="1069081.SAMN05660197_1960"/>
<keyword evidence="2" id="KW-1185">Reference proteome</keyword>
<dbReference type="AlphaFoldDB" id="A0A1W1WUX3"/>
<evidence type="ECO:0000313" key="1">
    <source>
        <dbReference type="EMBL" id="SMC10121.1"/>
    </source>
</evidence>
<organism evidence="1 2">
    <name type="scientific">Nitratiruptor tergarcus DSM 16512</name>
    <dbReference type="NCBI Taxonomy" id="1069081"/>
    <lineage>
        <taxon>Bacteria</taxon>
        <taxon>Pseudomonadati</taxon>
        <taxon>Campylobacterota</taxon>
        <taxon>Epsilonproteobacteria</taxon>
        <taxon>Nautiliales</taxon>
        <taxon>Nitratiruptoraceae</taxon>
        <taxon>Nitratiruptor</taxon>
    </lineage>
</organism>
<sequence>MYKIVMDKMCGCAKKDETLHEKWLNKSFKTKEEAEIEALRLANHANANWCKKHRFYAYEEGDEIRISVEMSCPKEI</sequence>
<protein>
    <submittedName>
        <fullName evidence="1">Uncharacterized protein</fullName>
    </submittedName>
</protein>
<gene>
    <name evidence="1" type="ORF">SAMN05660197_1960</name>
</gene>
<dbReference type="RefSeq" id="WP_084276497.1">
    <property type="nucleotide sequence ID" value="NZ_AP026671.1"/>
</dbReference>
<proteinExistence type="predicted"/>
<dbReference type="EMBL" id="FWWZ01000001">
    <property type="protein sequence ID" value="SMC10121.1"/>
    <property type="molecule type" value="Genomic_DNA"/>
</dbReference>
<evidence type="ECO:0000313" key="2">
    <source>
        <dbReference type="Proteomes" id="UP000192602"/>
    </source>
</evidence>
<accession>A0A1W1WUX3</accession>
<dbReference type="OrthoDB" id="5344242at2"/>